<dbReference type="EMBL" id="QJKI01000008">
    <property type="protein sequence ID" value="PXX79176.1"/>
    <property type="molecule type" value="Genomic_DNA"/>
</dbReference>
<feature type="domain" description="Pyridoxamine kinase/Phosphomethylpyrimidine kinase" evidence="3">
    <location>
        <begin position="31"/>
        <end position="273"/>
    </location>
</feature>
<dbReference type="GO" id="GO:0009228">
    <property type="term" value="P:thiamine biosynthetic process"/>
    <property type="evidence" value="ECO:0007669"/>
    <property type="project" value="InterPro"/>
</dbReference>
<comment type="caution">
    <text evidence="4">The sequence shown here is derived from an EMBL/GenBank/DDBJ whole genome shotgun (WGS) entry which is preliminary data.</text>
</comment>
<evidence type="ECO:0000256" key="2">
    <source>
        <dbReference type="ARBA" id="ARBA00012135"/>
    </source>
</evidence>
<accession>A0A318KU08</accession>
<dbReference type="GO" id="GO:0005829">
    <property type="term" value="C:cytosol"/>
    <property type="evidence" value="ECO:0007669"/>
    <property type="project" value="TreeGrafter"/>
</dbReference>
<dbReference type="GO" id="GO:0009229">
    <property type="term" value="P:thiamine diphosphate biosynthetic process"/>
    <property type="evidence" value="ECO:0007669"/>
    <property type="project" value="UniProtKB-UniPathway"/>
</dbReference>
<name>A0A318KU08_9NEIS</name>
<reference evidence="4 5" key="1">
    <citation type="submission" date="2018-05" db="EMBL/GenBank/DDBJ databases">
        <title>Genomic Encyclopedia of Type Strains, Phase IV (KMG-IV): sequencing the most valuable type-strain genomes for metagenomic binning, comparative biology and taxonomic classification.</title>
        <authorList>
            <person name="Goeker M."/>
        </authorList>
    </citation>
    <scope>NUCLEOTIDE SEQUENCE [LARGE SCALE GENOMIC DNA]</scope>
    <source>
        <strain evidence="4 5">DSM 29661</strain>
    </source>
</reference>
<dbReference type="PANTHER" id="PTHR20858">
    <property type="entry name" value="PHOSPHOMETHYLPYRIMIDINE KINASE"/>
    <property type="match status" value="1"/>
</dbReference>
<keyword evidence="5" id="KW-1185">Reference proteome</keyword>
<proteinExistence type="predicted"/>
<comment type="pathway">
    <text evidence="1">Cofactor biosynthesis; thiamine diphosphate biosynthesis.</text>
</comment>
<dbReference type="InterPro" id="IPR013749">
    <property type="entry name" value="PM/HMP-P_kinase-1"/>
</dbReference>
<dbReference type="GO" id="GO:0008972">
    <property type="term" value="F:phosphomethylpyrimidine kinase activity"/>
    <property type="evidence" value="ECO:0007669"/>
    <property type="project" value="InterPro"/>
</dbReference>
<evidence type="ECO:0000313" key="4">
    <source>
        <dbReference type="EMBL" id="PXX79176.1"/>
    </source>
</evidence>
<keyword evidence="4" id="KW-0808">Transferase</keyword>
<protein>
    <recommendedName>
        <fullName evidence="2">hydroxymethylpyrimidine kinase</fullName>
        <ecNumber evidence="2">2.7.1.49</ecNumber>
    </recommendedName>
</protein>
<dbReference type="Gene3D" id="3.40.1190.20">
    <property type="match status" value="1"/>
</dbReference>
<dbReference type="CDD" id="cd01169">
    <property type="entry name" value="HMPP_kinase"/>
    <property type="match status" value="1"/>
</dbReference>
<dbReference type="Pfam" id="PF08543">
    <property type="entry name" value="Phos_pyr_kin"/>
    <property type="match status" value="1"/>
</dbReference>
<dbReference type="Proteomes" id="UP000247555">
    <property type="component" value="Unassembled WGS sequence"/>
</dbReference>
<organism evidence="4 5">
    <name type="scientific">Rivihabitans pingtungensis</name>
    <dbReference type="NCBI Taxonomy" id="1054498"/>
    <lineage>
        <taxon>Bacteria</taxon>
        <taxon>Pseudomonadati</taxon>
        <taxon>Pseudomonadota</taxon>
        <taxon>Betaproteobacteria</taxon>
        <taxon>Neisseriales</taxon>
        <taxon>Aquaspirillaceae</taxon>
        <taxon>Rivihabitans</taxon>
    </lineage>
</organism>
<dbReference type="GO" id="GO:0008902">
    <property type="term" value="F:hydroxymethylpyrimidine kinase activity"/>
    <property type="evidence" value="ECO:0007669"/>
    <property type="project" value="UniProtKB-EC"/>
</dbReference>
<dbReference type="PANTHER" id="PTHR20858:SF17">
    <property type="entry name" value="HYDROXYMETHYLPYRIMIDINE_PHOSPHOMETHYLPYRIMIDINE KINASE THI20-RELATED"/>
    <property type="match status" value="1"/>
</dbReference>
<dbReference type="InterPro" id="IPR004399">
    <property type="entry name" value="HMP/HMP-P_kinase_dom"/>
</dbReference>
<evidence type="ECO:0000256" key="1">
    <source>
        <dbReference type="ARBA" id="ARBA00004948"/>
    </source>
</evidence>
<sequence>MKFYIVHPVRESILSQIAEFPPIVMTLAGADPSGGAGIQADILTLASLGCHPLSVITAVTVQDTRSVENFWVMDAEQVSDQARFLLEDMPVSVFKVGMIGSVENAAVIAEIAADYPDVPLILDPVLASGGGDELAREELCEAIRDLLLPLTTLVTPNSIEARRLAASNPDEEDELSLPQAAQRLLQAGVEYVLITGTHDNTVQVCNTLYHRSGMTSREHWPRLPGSYHGSGCTLASAIAGSLANGLSMPDAVREAQAYTWETLNRAFRPGMGQAIPDRLFWARGDATAEDEAPAAGEPDGLA</sequence>
<dbReference type="EC" id="2.7.1.49" evidence="2"/>
<keyword evidence="4" id="KW-0418">Kinase</keyword>
<dbReference type="SUPFAM" id="SSF53613">
    <property type="entry name" value="Ribokinase-like"/>
    <property type="match status" value="1"/>
</dbReference>
<evidence type="ECO:0000313" key="5">
    <source>
        <dbReference type="Proteomes" id="UP000247555"/>
    </source>
</evidence>
<evidence type="ECO:0000259" key="3">
    <source>
        <dbReference type="Pfam" id="PF08543"/>
    </source>
</evidence>
<dbReference type="OrthoDB" id="9810880at2"/>
<dbReference type="AlphaFoldDB" id="A0A318KU08"/>
<gene>
    <name evidence="4" type="ORF">DFR34_10867</name>
</gene>
<dbReference type="InterPro" id="IPR029056">
    <property type="entry name" value="Ribokinase-like"/>
</dbReference>
<dbReference type="UniPathway" id="UPA00060">
    <property type="reaction ID" value="UER00138"/>
</dbReference>